<evidence type="ECO:0000256" key="1">
    <source>
        <dbReference type="SAM" id="Phobius"/>
    </source>
</evidence>
<dbReference type="EMBL" id="CAEZYV010000043">
    <property type="protein sequence ID" value="CAB4734451.1"/>
    <property type="molecule type" value="Genomic_DNA"/>
</dbReference>
<protein>
    <submittedName>
        <fullName evidence="2">Unannotated protein</fullName>
    </submittedName>
</protein>
<evidence type="ECO:0000313" key="2">
    <source>
        <dbReference type="EMBL" id="CAB4734451.1"/>
    </source>
</evidence>
<keyword evidence="1" id="KW-0472">Membrane</keyword>
<accession>A0A6J6SHV3</accession>
<organism evidence="2">
    <name type="scientific">freshwater metagenome</name>
    <dbReference type="NCBI Taxonomy" id="449393"/>
    <lineage>
        <taxon>unclassified sequences</taxon>
        <taxon>metagenomes</taxon>
        <taxon>ecological metagenomes</taxon>
    </lineage>
</organism>
<gene>
    <name evidence="2" type="ORF">UFOPK2788_00402</name>
</gene>
<proteinExistence type="predicted"/>
<feature type="transmembrane region" description="Helical" evidence="1">
    <location>
        <begin position="25"/>
        <end position="43"/>
    </location>
</feature>
<keyword evidence="1" id="KW-1133">Transmembrane helix</keyword>
<feature type="transmembrane region" description="Helical" evidence="1">
    <location>
        <begin position="139"/>
        <end position="159"/>
    </location>
</feature>
<sequence length="172" mass="18922">MSDEIIALRDESVAAQTMRFDLAKFKLVTTAVLGSIAIGAGTSANTEKLPYVIGLIPLVCIYIDLIADSKQIQLLVIGAFLKTQKTGVLAAYEKFCAELRKEKSIFIDSYAFFYSTAFLCIAIFLFGVGQWQFGGSADSVEIAIEIFSGSIGLVISYLLNRRTRVRTTFLKH</sequence>
<dbReference type="AlphaFoldDB" id="A0A6J6SHV3"/>
<reference evidence="2" key="1">
    <citation type="submission" date="2020-05" db="EMBL/GenBank/DDBJ databases">
        <authorList>
            <person name="Chiriac C."/>
            <person name="Salcher M."/>
            <person name="Ghai R."/>
            <person name="Kavagutti S V."/>
        </authorList>
    </citation>
    <scope>NUCLEOTIDE SEQUENCE</scope>
</reference>
<keyword evidence="1" id="KW-0812">Transmembrane</keyword>
<feature type="transmembrane region" description="Helical" evidence="1">
    <location>
        <begin position="110"/>
        <end position="133"/>
    </location>
</feature>
<feature type="transmembrane region" description="Helical" evidence="1">
    <location>
        <begin position="49"/>
        <end position="67"/>
    </location>
</feature>
<name>A0A6J6SHV3_9ZZZZ</name>